<dbReference type="Proteomes" id="UP001156102">
    <property type="component" value="Unassembled WGS sequence"/>
</dbReference>
<accession>A0AA41X7P4</accession>
<evidence type="ECO:0000313" key="2">
    <source>
        <dbReference type="Proteomes" id="UP001156102"/>
    </source>
</evidence>
<reference evidence="1" key="1">
    <citation type="submission" date="2022-07" db="EMBL/GenBank/DDBJ databases">
        <authorList>
            <person name="Li W.-J."/>
            <person name="Deng Q.-Q."/>
        </authorList>
    </citation>
    <scope>NUCLEOTIDE SEQUENCE</scope>
    <source>
        <strain evidence="1">SYSU M60031</strain>
    </source>
</reference>
<dbReference type="RefSeq" id="WP_254758622.1">
    <property type="nucleotide sequence ID" value="NZ_JANCLT010000004.1"/>
</dbReference>
<protein>
    <submittedName>
        <fullName evidence="1">Uncharacterized protein</fullName>
    </submittedName>
</protein>
<keyword evidence="2" id="KW-1185">Reference proteome</keyword>
<sequence length="47" mass="5697">MKRTRFTVAHIDQYMHARLKQMEEEFERKLGKRVALVAYEAEDKGRE</sequence>
<gene>
    <name evidence="1" type="ORF">NK662_09150</name>
</gene>
<evidence type="ECO:0000313" key="1">
    <source>
        <dbReference type="EMBL" id="MCP8968703.1"/>
    </source>
</evidence>
<proteinExistence type="predicted"/>
<organism evidence="1 2">
    <name type="scientific">Ectobacillus ponti</name>
    <dbReference type="NCBI Taxonomy" id="2961894"/>
    <lineage>
        <taxon>Bacteria</taxon>
        <taxon>Bacillati</taxon>
        <taxon>Bacillota</taxon>
        <taxon>Bacilli</taxon>
        <taxon>Bacillales</taxon>
        <taxon>Bacillaceae</taxon>
        <taxon>Ectobacillus</taxon>
    </lineage>
</organism>
<name>A0AA41X7P4_9BACI</name>
<comment type="caution">
    <text evidence="1">The sequence shown here is derived from an EMBL/GenBank/DDBJ whole genome shotgun (WGS) entry which is preliminary data.</text>
</comment>
<dbReference type="AlphaFoldDB" id="A0AA41X7P4"/>
<dbReference type="EMBL" id="JANCLT010000004">
    <property type="protein sequence ID" value="MCP8968703.1"/>
    <property type="molecule type" value="Genomic_DNA"/>
</dbReference>